<evidence type="ECO:0000313" key="3">
    <source>
        <dbReference type="Proteomes" id="UP000705508"/>
    </source>
</evidence>
<reference evidence="2" key="2">
    <citation type="journal article" date="2021" name="Sci. Rep.">
        <title>The distribution of antibiotic resistance genes in chicken gut microbiota commensals.</title>
        <authorList>
            <person name="Juricova H."/>
            <person name="Matiasovicova J."/>
            <person name="Kubasova T."/>
            <person name="Cejkova D."/>
            <person name="Rychlik I."/>
        </authorList>
    </citation>
    <scope>NUCLEOTIDE SEQUENCE</scope>
    <source>
        <strain evidence="2">An582</strain>
    </source>
</reference>
<dbReference type="AlphaFoldDB" id="A0A939BHJ3"/>
<sequence length="75" mass="8815">MDYCVMCGEMIPEGTHVCLNCRRAVLAKPPEETAGGVVREEKSGYNGTRSKRQERTPWRYIKDVPFQRREERKKR</sequence>
<evidence type="ECO:0000313" key="2">
    <source>
        <dbReference type="EMBL" id="MBM6949195.1"/>
    </source>
</evidence>
<name>A0A939BHJ3_9CLOT</name>
<evidence type="ECO:0000256" key="1">
    <source>
        <dbReference type="SAM" id="MobiDB-lite"/>
    </source>
</evidence>
<proteinExistence type="predicted"/>
<feature type="compositionally biased region" description="Basic and acidic residues" evidence="1">
    <location>
        <begin position="51"/>
        <end position="60"/>
    </location>
</feature>
<feature type="region of interest" description="Disordered" evidence="1">
    <location>
        <begin position="31"/>
        <end position="60"/>
    </location>
</feature>
<reference evidence="2" key="1">
    <citation type="submission" date="2020-08" db="EMBL/GenBank/DDBJ databases">
        <authorList>
            <person name="Cejkova D."/>
            <person name="Kubasova T."/>
            <person name="Jahodarova E."/>
            <person name="Rychlik I."/>
        </authorList>
    </citation>
    <scope>NUCLEOTIDE SEQUENCE</scope>
    <source>
        <strain evidence="2">An582</strain>
    </source>
</reference>
<dbReference type="Proteomes" id="UP000705508">
    <property type="component" value="Unassembled WGS sequence"/>
</dbReference>
<organism evidence="2 3">
    <name type="scientific">Mordavella massiliensis</name>
    <dbReference type="NCBI Taxonomy" id="1871024"/>
    <lineage>
        <taxon>Bacteria</taxon>
        <taxon>Bacillati</taxon>
        <taxon>Bacillota</taxon>
        <taxon>Clostridia</taxon>
        <taxon>Eubacteriales</taxon>
        <taxon>Clostridiaceae</taxon>
        <taxon>Mordavella</taxon>
    </lineage>
</organism>
<comment type="caution">
    <text evidence="2">The sequence shown here is derived from an EMBL/GenBank/DDBJ whole genome shotgun (WGS) entry which is preliminary data.</text>
</comment>
<accession>A0A939BHJ3</accession>
<dbReference type="EMBL" id="JACJKS010000019">
    <property type="protein sequence ID" value="MBM6949195.1"/>
    <property type="molecule type" value="Genomic_DNA"/>
</dbReference>
<protein>
    <submittedName>
        <fullName evidence="2">Uncharacterized protein</fullName>
    </submittedName>
</protein>
<dbReference type="RefSeq" id="WP_204907194.1">
    <property type="nucleotide sequence ID" value="NZ_JACJKS010000019.1"/>
</dbReference>
<gene>
    <name evidence="2" type="ORF">H6A20_11110</name>
</gene>